<organism evidence="3 4">
    <name type="scientific">Streptomyces kanasensis</name>
    <dbReference type="NCBI Taxonomy" id="936756"/>
    <lineage>
        <taxon>Bacteria</taxon>
        <taxon>Bacillati</taxon>
        <taxon>Actinomycetota</taxon>
        <taxon>Actinomycetes</taxon>
        <taxon>Kitasatosporales</taxon>
        <taxon>Streptomycetaceae</taxon>
        <taxon>Streptomyces</taxon>
    </lineage>
</organism>
<feature type="transmembrane region" description="Helical" evidence="2">
    <location>
        <begin position="141"/>
        <end position="163"/>
    </location>
</feature>
<feature type="compositionally biased region" description="Low complexity" evidence="1">
    <location>
        <begin position="33"/>
        <end position="45"/>
    </location>
</feature>
<name>A0A124ECF6_9ACTN</name>
<accession>A0A124ECF6</accession>
<keyword evidence="2" id="KW-1133">Transmembrane helix</keyword>
<dbReference type="InterPro" id="IPR007436">
    <property type="entry name" value="DUF485"/>
</dbReference>
<reference evidence="3 4" key="1">
    <citation type="submission" date="2015-11" db="EMBL/GenBank/DDBJ databases">
        <title>Genome-wide analysis reveals the secondary metabolome in Streptomyces kanasensis ZX01.</title>
        <authorList>
            <person name="Zhang G."/>
            <person name="Han L."/>
            <person name="Feng J."/>
            <person name="Zhang X."/>
        </authorList>
    </citation>
    <scope>NUCLEOTIDE SEQUENCE [LARGE SCALE GENOMIC DNA]</scope>
    <source>
        <strain evidence="3 4">ZX01</strain>
    </source>
</reference>
<feature type="region of interest" description="Disordered" evidence="1">
    <location>
        <begin position="22"/>
        <end position="45"/>
    </location>
</feature>
<evidence type="ECO:0000256" key="1">
    <source>
        <dbReference type="SAM" id="MobiDB-lite"/>
    </source>
</evidence>
<evidence type="ECO:0000256" key="2">
    <source>
        <dbReference type="SAM" id="Phobius"/>
    </source>
</evidence>
<evidence type="ECO:0008006" key="5">
    <source>
        <dbReference type="Google" id="ProtNLM"/>
    </source>
</evidence>
<dbReference type="AlphaFoldDB" id="A0A124ECF6"/>
<feature type="region of interest" description="Disordered" evidence="1">
    <location>
        <begin position="66"/>
        <end position="93"/>
    </location>
</feature>
<keyword evidence="2" id="KW-0472">Membrane</keyword>
<evidence type="ECO:0000313" key="3">
    <source>
        <dbReference type="EMBL" id="KUH37463.1"/>
    </source>
</evidence>
<dbReference type="PANTHER" id="PTHR38441">
    <property type="entry name" value="INTEGRAL MEMBRANE PROTEIN-RELATED"/>
    <property type="match status" value="1"/>
</dbReference>
<dbReference type="Proteomes" id="UP000054011">
    <property type="component" value="Unassembled WGS sequence"/>
</dbReference>
<dbReference type="STRING" id="936756.ATE80_18210"/>
<sequence>MDNWEGRDAAATRIEDPWYDALASGWGEPGREAGATGTADPAAPGDMAVAGGTAAGAGPAGAAAAGGVAGAGGAARPTGAAAPAPTGAAGTAGTASALPVGGGAGGWPGPSDTGAQRAADVYLEVQRSPAFQEVRGRYRRFVGPAALVFLGWYLAYVVTATAAPGLMARPVVGAVNVAMVAGLGQFLTTFALTWAYTRHARVHRDRAALELRWDTQEMTREARRDR</sequence>
<keyword evidence="4" id="KW-1185">Reference proteome</keyword>
<feature type="compositionally biased region" description="Low complexity" evidence="1">
    <location>
        <begin position="74"/>
        <end position="93"/>
    </location>
</feature>
<dbReference type="RefSeq" id="WP_058943284.1">
    <property type="nucleotide sequence ID" value="NZ_LNSV01000046.1"/>
</dbReference>
<dbReference type="PANTHER" id="PTHR38441:SF1">
    <property type="entry name" value="MEMBRANE PROTEIN"/>
    <property type="match status" value="1"/>
</dbReference>
<dbReference type="Pfam" id="PF04341">
    <property type="entry name" value="DUF485"/>
    <property type="match status" value="1"/>
</dbReference>
<keyword evidence="2" id="KW-0812">Transmembrane</keyword>
<feature type="transmembrane region" description="Helical" evidence="2">
    <location>
        <begin position="175"/>
        <end position="196"/>
    </location>
</feature>
<evidence type="ECO:0000313" key="4">
    <source>
        <dbReference type="Proteomes" id="UP000054011"/>
    </source>
</evidence>
<protein>
    <recommendedName>
        <fullName evidence="5">DUF485 domain-containing protein</fullName>
    </recommendedName>
</protein>
<dbReference type="EMBL" id="LNSV01000046">
    <property type="protein sequence ID" value="KUH37463.1"/>
    <property type="molecule type" value="Genomic_DNA"/>
</dbReference>
<proteinExistence type="predicted"/>
<gene>
    <name evidence="3" type="ORF">ATE80_18210</name>
</gene>
<comment type="caution">
    <text evidence="3">The sequence shown here is derived from an EMBL/GenBank/DDBJ whole genome shotgun (WGS) entry which is preliminary data.</text>
</comment>